<evidence type="ECO:0000256" key="3">
    <source>
        <dbReference type="ARBA" id="ARBA00022801"/>
    </source>
</evidence>
<dbReference type="Gene3D" id="3.30.70.360">
    <property type="match status" value="1"/>
</dbReference>
<reference evidence="4" key="1">
    <citation type="submission" date="2018-05" db="EMBL/GenBank/DDBJ databases">
        <authorList>
            <person name="Lanie J.A."/>
            <person name="Ng W.-L."/>
            <person name="Kazmierczak K.M."/>
            <person name="Andrzejewski T.M."/>
            <person name="Davidsen T.M."/>
            <person name="Wayne K.J."/>
            <person name="Tettelin H."/>
            <person name="Glass J.I."/>
            <person name="Rusch D."/>
            <person name="Podicherti R."/>
            <person name="Tsui H.-C.T."/>
            <person name="Winkler M.E."/>
        </authorList>
    </citation>
    <scope>NUCLEOTIDE SEQUENCE</scope>
</reference>
<dbReference type="Gene3D" id="3.40.630.10">
    <property type="entry name" value="Zn peptidases"/>
    <property type="match status" value="1"/>
</dbReference>
<dbReference type="PANTHER" id="PTHR43270">
    <property type="entry name" value="BETA-ALA-HIS DIPEPTIDASE"/>
    <property type="match status" value="1"/>
</dbReference>
<dbReference type="GO" id="GO:0046872">
    <property type="term" value="F:metal ion binding"/>
    <property type="evidence" value="ECO:0007669"/>
    <property type="project" value="UniProtKB-KW"/>
</dbReference>
<dbReference type="AlphaFoldDB" id="A0A382BBP7"/>
<evidence type="ECO:0000256" key="2">
    <source>
        <dbReference type="ARBA" id="ARBA00022723"/>
    </source>
</evidence>
<evidence type="ECO:0000313" key="4">
    <source>
        <dbReference type="EMBL" id="SVB10637.1"/>
    </source>
</evidence>
<organism evidence="4">
    <name type="scientific">marine metagenome</name>
    <dbReference type="NCBI Taxonomy" id="408172"/>
    <lineage>
        <taxon>unclassified sequences</taxon>
        <taxon>metagenomes</taxon>
        <taxon>ecological metagenomes</taxon>
    </lineage>
</organism>
<dbReference type="GO" id="GO:0008233">
    <property type="term" value="F:peptidase activity"/>
    <property type="evidence" value="ECO:0007669"/>
    <property type="project" value="UniProtKB-KW"/>
</dbReference>
<gene>
    <name evidence="4" type="ORF">METZ01_LOCUS163491</name>
</gene>
<dbReference type="PANTHER" id="PTHR43270:SF4">
    <property type="entry name" value="CARNOSINE DIPEPTIDASE 2, ISOFORM A"/>
    <property type="match status" value="1"/>
</dbReference>
<dbReference type="Pfam" id="PF01546">
    <property type="entry name" value="Peptidase_M20"/>
    <property type="match status" value="1"/>
</dbReference>
<keyword evidence="3" id="KW-0378">Hydrolase</keyword>
<sequence>MKPDLDALAQRSDELWEESILPSLMDFVAIPALSPGFDPDWAKTGDLDATVELFCGWLDSQSINGLSYEVHRIGERSPVLLVTIEGTGPGEVLFYSHLDKQPARPELWSEGLHPWKAVRREPWLFGRGALDDGYGGYLCVTSVRMLQEQGVAHPTCRFIIETCEESGSFDLPEYLDALTDDLGTPDLIVVLDTGGGDYDHIWVTGALRGLLAGTLSVQVSHEGIHSGHGGGVIPSSFRIARMLLDRVEDSDTGEVLIPEMHVPITEEVRAQSDSLIELLGDTVWDDLPVVDGMRPQTPGAAEMLLNMNWRPCMSVIGADGMPPIQTAGNVLRTNTDLKLSFRVPPGVDSEAAISEVKRILEEDPPYGAKVIFTPDAVSDGFRAPPLSSSASQALSEAANSISGLPPMTIWLGGTIPFLAMIQGKFPDAQFLCTGTGGPGNNAHGPDEKLHIPASKRLTAVLSATVAAISR</sequence>
<dbReference type="EMBL" id="UINC01028870">
    <property type="protein sequence ID" value="SVB10637.1"/>
    <property type="molecule type" value="Genomic_DNA"/>
</dbReference>
<dbReference type="InterPro" id="IPR002933">
    <property type="entry name" value="Peptidase_M20"/>
</dbReference>
<name>A0A382BBP7_9ZZZZ</name>
<proteinExistence type="predicted"/>
<protein>
    <submittedName>
        <fullName evidence="4">Uncharacterized protein</fullName>
    </submittedName>
</protein>
<evidence type="ECO:0000256" key="1">
    <source>
        <dbReference type="ARBA" id="ARBA00022670"/>
    </source>
</evidence>
<dbReference type="InterPro" id="IPR051458">
    <property type="entry name" value="Cyt/Met_Dipeptidase"/>
</dbReference>
<keyword evidence="2" id="KW-0479">Metal-binding</keyword>
<keyword evidence="1" id="KW-0645">Protease</keyword>
<accession>A0A382BBP7</accession>
<dbReference type="SUPFAM" id="SSF53187">
    <property type="entry name" value="Zn-dependent exopeptidases"/>
    <property type="match status" value="1"/>
</dbReference>
<dbReference type="GO" id="GO:0006508">
    <property type="term" value="P:proteolysis"/>
    <property type="evidence" value="ECO:0007669"/>
    <property type="project" value="UniProtKB-KW"/>
</dbReference>